<dbReference type="RefSeq" id="WP_087279800.1">
    <property type="nucleotide sequence ID" value="NZ_CP021455.1"/>
</dbReference>
<sequence length="87" mass="9523">MTCQHMKFEASCKVARLEDSGRFMLEARVRCTECGTPFQFLGLPPGLNLEGATVSIDGLEANIAICPQGQRPNPMQGLMGYELKGFN</sequence>
<dbReference type="OrthoDB" id="8481694at2"/>
<keyword evidence="2" id="KW-1185">Reference proteome</keyword>
<proteinExistence type="predicted"/>
<protein>
    <submittedName>
        <fullName evidence="1">Uncharacterized protein</fullName>
    </submittedName>
</protein>
<name>A0A1Y0EM29_9BURK</name>
<dbReference type="AlphaFoldDB" id="A0A1Y0EM29"/>
<reference evidence="1 2" key="1">
    <citation type="submission" date="2017-05" db="EMBL/GenBank/DDBJ databases">
        <authorList>
            <person name="Song R."/>
            <person name="Chenine A.L."/>
            <person name="Ruprecht R.M."/>
        </authorList>
    </citation>
    <scope>NUCLEOTIDE SEQUENCE [LARGE SCALE GENOMIC DNA]</scope>
    <source>
        <strain evidence="1 2">DSM 26136</strain>
    </source>
</reference>
<accession>A0A1Y0EM29</accession>
<evidence type="ECO:0000313" key="1">
    <source>
        <dbReference type="EMBL" id="ARU04703.1"/>
    </source>
</evidence>
<organism evidence="1 2">
    <name type="scientific">Comamonas serinivorans</name>
    <dbReference type="NCBI Taxonomy" id="1082851"/>
    <lineage>
        <taxon>Bacteria</taxon>
        <taxon>Pseudomonadati</taxon>
        <taxon>Pseudomonadota</taxon>
        <taxon>Betaproteobacteria</taxon>
        <taxon>Burkholderiales</taxon>
        <taxon>Comamonadaceae</taxon>
        <taxon>Comamonas</taxon>
    </lineage>
</organism>
<dbReference type="EMBL" id="CP021455">
    <property type="protein sequence ID" value="ARU04703.1"/>
    <property type="molecule type" value="Genomic_DNA"/>
</dbReference>
<dbReference type="KEGG" id="cser:CCO03_08470"/>
<evidence type="ECO:0000313" key="2">
    <source>
        <dbReference type="Proteomes" id="UP000196138"/>
    </source>
</evidence>
<dbReference type="Proteomes" id="UP000196138">
    <property type="component" value="Chromosome"/>
</dbReference>
<gene>
    <name evidence="1" type="ORF">CCO03_08470</name>
</gene>